<keyword evidence="4" id="KW-1133">Transmembrane helix</keyword>
<dbReference type="InterPro" id="IPR003594">
    <property type="entry name" value="HATPase_dom"/>
</dbReference>
<reference evidence="7 8" key="1">
    <citation type="submission" date="2019-09" db="EMBL/GenBank/DDBJ databases">
        <title>Polymorphobacter sp. isolated from a lake in China.</title>
        <authorList>
            <person name="Liu Z."/>
        </authorList>
    </citation>
    <scope>NUCLEOTIDE SEQUENCE [LARGE SCALE GENOMIC DNA]</scope>
    <source>
        <strain evidence="7 8">D40P</strain>
    </source>
</reference>
<dbReference type="Pfam" id="PF07494">
    <property type="entry name" value="Reg_prop"/>
    <property type="match status" value="1"/>
</dbReference>
<dbReference type="InterPro" id="IPR015943">
    <property type="entry name" value="WD40/YVTN_repeat-like_dom_sf"/>
</dbReference>
<dbReference type="AlphaFoldDB" id="A0A7C9KL63"/>
<dbReference type="CDD" id="cd16917">
    <property type="entry name" value="HATPase_UhpB-NarQ-NarX-like"/>
    <property type="match status" value="1"/>
</dbReference>
<feature type="transmembrane region" description="Helical" evidence="4">
    <location>
        <begin position="723"/>
        <end position="741"/>
    </location>
</feature>
<dbReference type="SUPFAM" id="SSF55874">
    <property type="entry name" value="ATPase domain of HSP90 chaperone/DNA topoisomerase II/histidine kinase"/>
    <property type="match status" value="1"/>
</dbReference>
<evidence type="ECO:0000256" key="1">
    <source>
        <dbReference type="ARBA" id="ARBA00022679"/>
    </source>
</evidence>
<keyword evidence="3" id="KW-0902">Two-component regulatory system</keyword>
<accession>A0A7C9KL63</accession>
<dbReference type="GO" id="GO:0016020">
    <property type="term" value="C:membrane"/>
    <property type="evidence" value="ECO:0007669"/>
    <property type="project" value="InterPro"/>
</dbReference>
<dbReference type="InterPro" id="IPR005467">
    <property type="entry name" value="His_kinase_dom"/>
</dbReference>
<evidence type="ECO:0000259" key="6">
    <source>
        <dbReference type="PROSITE" id="PS50109"/>
    </source>
</evidence>
<dbReference type="OrthoDB" id="9778496at2"/>
<dbReference type="GO" id="GO:0046983">
    <property type="term" value="F:protein dimerization activity"/>
    <property type="evidence" value="ECO:0007669"/>
    <property type="project" value="InterPro"/>
</dbReference>
<dbReference type="InterPro" id="IPR050482">
    <property type="entry name" value="Sensor_HK_TwoCompSys"/>
</dbReference>
<evidence type="ECO:0000313" key="7">
    <source>
        <dbReference type="EMBL" id="MQT16104.1"/>
    </source>
</evidence>
<dbReference type="PANTHER" id="PTHR24421:SF62">
    <property type="entry name" value="SENSORY TRANSDUCTION HISTIDINE KINASE"/>
    <property type="match status" value="1"/>
</dbReference>
<feature type="chain" id="PRO_5028973225" evidence="5">
    <location>
        <begin position="23"/>
        <end position="964"/>
    </location>
</feature>
<dbReference type="Gene3D" id="3.30.565.10">
    <property type="entry name" value="Histidine kinase-like ATPase, C-terminal domain"/>
    <property type="match status" value="1"/>
</dbReference>
<dbReference type="InterPro" id="IPR011110">
    <property type="entry name" value="Reg_prop"/>
</dbReference>
<organism evidence="7 8">
    <name type="scientific">Sandarakinorhabdus fusca</name>
    <dbReference type="NCBI Taxonomy" id="1439888"/>
    <lineage>
        <taxon>Bacteria</taxon>
        <taxon>Pseudomonadati</taxon>
        <taxon>Pseudomonadota</taxon>
        <taxon>Alphaproteobacteria</taxon>
        <taxon>Sphingomonadales</taxon>
        <taxon>Sphingosinicellaceae</taxon>
        <taxon>Sandarakinorhabdus</taxon>
    </lineage>
</organism>
<dbReference type="Gene3D" id="2.130.10.10">
    <property type="entry name" value="YVTN repeat-like/Quinoprotein amine dehydrogenase"/>
    <property type="match status" value="1"/>
</dbReference>
<dbReference type="GO" id="GO:0000155">
    <property type="term" value="F:phosphorelay sensor kinase activity"/>
    <property type="evidence" value="ECO:0007669"/>
    <property type="project" value="InterPro"/>
</dbReference>
<evidence type="ECO:0000256" key="2">
    <source>
        <dbReference type="ARBA" id="ARBA00022777"/>
    </source>
</evidence>
<evidence type="ECO:0000256" key="4">
    <source>
        <dbReference type="SAM" id="Phobius"/>
    </source>
</evidence>
<dbReference type="PANTHER" id="PTHR24421">
    <property type="entry name" value="NITRATE/NITRITE SENSOR PROTEIN NARX-RELATED"/>
    <property type="match status" value="1"/>
</dbReference>
<dbReference type="PROSITE" id="PS50109">
    <property type="entry name" value="HIS_KIN"/>
    <property type="match status" value="1"/>
</dbReference>
<dbReference type="Gene3D" id="2.60.40.10">
    <property type="entry name" value="Immunoglobulins"/>
    <property type="match status" value="1"/>
</dbReference>
<keyword evidence="2 7" id="KW-0418">Kinase</keyword>
<name>A0A7C9KL63_9SPHN</name>
<proteinExistence type="predicted"/>
<gene>
    <name evidence="7" type="ORF">F3168_02355</name>
</gene>
<dbReference type="InterPro" id="IPR013783">
    <property type="entry name" value="Ig-like_fold"/>
</dbReference>
<feature type="domain" description="Histidine kinase" evidence="6">
    <location>
        <begin position="869"/>
        <end position="961"/>
    </location>
</feature>
<dbReference type="InterPro" id="IPR011712">
    <property type="entry name" value="Sig_transdc_His_kin_sub3_dim/P"/>
</dbReference>
<keyword evidence="4" id="KW-0472">Membrane</keyword>
<dbReference type="Proteomes" id="UP000481327">
    <property type="component" value="Unassembled WGS sequence"/>
</dbReference>
<feature type="signal peptide" evidence="5">
    <location>
        <begin position="1"/>
        <end position="22"/>
    </location>
</feature>
<dbReference type="Pfam" id="PF07495">
    <property type="entry name" value="Y_Y_Y"/>
    <property type="match status" value="1"/>
</dbReference>
<dbReference type="EMBL" id="WIOL01000001">
    <property type="protein sequence ID" value="MQT16104.1"/>
    <property type="molecule type" value="Genomic_DNA"/>
</dbReference>
<keyword evidence="8" id="KW-1185">Reference proteome</keyword>
<sequence>MRALAIGLLLLFLLAMGAPVGAQDIAGYRHKHWDVAEGAPADIRAIAQTRDGYLWLGTSTGLYRFDGLAFDKIEPATYNRWRSTQITALAAAPDGALWVGYDYGGVGVFRDGRLTDANAVAKPQGSVLNMAAGADGDIWVTVNGRLGPELRRRHAGRWRSYTPADWLRPEPIQGVFVARDGTVWIAQYPGVLRVPPGATRPEPVSATAGLPGSFAEAREGAVWMASSRGLQRLTEPRRLYPVRSQGTSSGSIGLRSLLLVGDEAWIAGHREGLVRLPMRDDRVAAQADVPIRSRVLFRDREGTIWGGGPDGLVNYIRSPTVAAAVDGVPKLGFAVGPGPARPLFFATDSAIYRISGGKAEAIHSGPDTEILCAAAGGQAIAFAQEKLLRVGGPRTQALDLPRSVYSPTSCVDEGGKIIVSFGGQTILEQVPGGWRPRTDWPSAQFVASDGRGGLYANQPLRAVWHIGAGAPRKIWEGDAIAVGFVKLVKPIGGRVYIGGEQGLARSDGAGFITLEARAHPYLRGLSGIAIDPRNVWLIGGEGIVRIAAPDFEKAFAAPGRPIPHQVIGQTQGFISRTFSHVANDAEIDAAGTPWFVTNRGVVRIEADRLRPNAVPPPLGICNLVANGRTYTGTSVSLPAGTSRIDLDYVALSFTDPTHNRYRYRLVGFDGDWVDAGTRRLASYTALGPGTYRFQVIAANPDGVWNRTGTSMTIEIAPFFWQTWWFRAALVLLIGALVWLLVRWRVRIAGNAIRQRLEDRAAVREHIAQELHDTLLQGVQGLMLRFQSVLAHLPAGHAARVQLESTLERADDVLQEGRDRVRFLRENVRPVALAPLLAKTAGDVLQGQLHATITEAGTVRPVSAPVADDLARIASEAMFNALRHAAAATIAIRIVHGSDSLSVTISDDGRGMDPDVQQHGGRPGHYGLVGMRERAQRLGGTLRIRNAVPSGTELRVTVPARLAYR</sequence>
<dbReference type="SMART" id="SM00387">
    <property type="entry name" value="HATPase_c"/>
    <property type="match status" value="1"/>
</dbReference>
<dbReference type="SUPFAM" id="SSF63829">
    <property type="entry name" value="Calcium-dependent phosphotriesterase"/>
    <property type="match status" value="1"/>
</dbReference>
<evidence type="ECO:0000256" key="5">
    <source>
        <dbReference type="SAM" id="SignalP"/>
    </source>
</evidence>
<comment type="caution">
    <text evidence="7">The sequence shown here is derived from an EMBL/GenBank/DDBJ whole genome shotgun (WGS) entry which is preliminary data.</text>
</comment>
<dbReference type="InterPro" id="IPR011123">
    <property type="entry name" value="Y_Y_Y"/>
</dbReference>
<dbReference type="InterPro" id="IPR036890">
    <property type="entry name" value="HATPase_C_sf"/>
</dbReference>
<dbReference type="RefSeq" id="WP_152576538.1">
    <property type="nucleotide sequence ID" value="NZ_JAATJI010000001.1"/>
</dbReference>
<evidence type="ECO:0000313" key="8">
    <source>
        <dbReference type="Proteomes" id="UP000481327"/>
    </source>
</evidence>
<dbReference type="Pfam" id="PF07730">
    <property type="entry name" value="HisKA_3"/>
    <property type="match status" value="1"/>
</dbReference>
<keyword evidence="1" id="KW-0808">Transferase</keyword>
<dbReference type="Pfam" id="PF02518">
    <property type="entry name" value="HATPase_c"/>
    <property type="match status" value="1"/>
</dbReference>
<keyword evidence="4" id="KW-0812">Transmembrane</keyword>
<protein>
    <submittedName>
        <fullName evidence="7">Two-component system NarL family,nitrate/nitrite sensor histidine kinase NarQ</fullName>
    </submittedName>
</protein>
<keyword evidence="5" id="KW-0732">Signal</keyword>
<evidence type="ECO:0000256" key="3">
    <source>
        <dbReference type="ARBA" id="ARBA00023012"/>
    </source>
</evidence>